<evidence type="ECO:0008006" key="5">
    <source>
        <dbReference type="Google" id="ProtNLM"/>
    </source>
</evidence>
<protein>
    <recommendedName>
        <fullName evidence="5">Secreted protein</fullName>
    </recommendedName>
</protein>
<gene>
    <name evidence="3" type="ORF">CfE428DRAFT_5293</name>
</gene>
<feature type="chain" id="PRO_5002802983" description="Secreted protein" evidence="2">
    <location>
        <begin position="25"/>
        <end position="164"/>
    </location>
</feature>
<dbReference type="AlphaFoldDB" id="B4D8Q3"/>
<evidence type="ECO:0000313" key="4">
    <source>
        <dbReference type="Proteomes" id="UP000005824"/>
    </source>
</evidence>
<dbReference type="Proteomes" id="UP000005824">
    <property type="component" value="Unassembled WGS sequence"/>
</dbReference>
<evidence type="ECO:0000256" key="2">
    <source>
        <dbReference type="SAM" id="SignalP"/>
    </source>
</evidence>
<dbReference type="InParanoid" id="B4D8Q3"/>
<feature type="compositionally biased region" description="Low complexity" evidence="1">
    <location>
        <begin position="115"/>
        <end position="138"/>
    </location>
</feature>
<feature type="compositionally biased region" description="Low complexity" evidence="1">
    <location>
        <begin position="61"/>
        <end position="74"/>
    </location>
</feature>
<comment type="caution">
    <text evidence="3">The sequence shown here is derived from an EMBL/GenBank/DDBJ whole genome shotgun (WGS) entry which is preliminary data.</text>
</comment>
<keyword evidence="2" id="KW-0732">Signal</keyword>
<keyword evidence="4" id="KW-1185">Reference proteome</keyword>
<feature type="region of interest" description="Disordered" evidence="1">
    <location>
        <begin position="58"/>
        <end position="148"/>
    </location>
</feature>
<dbReference type="EMBL" id="ABVL01000023">
    <property type="protein sequence ID" value="EDY17111.1"/>
    <property type="molecule type" value="Genomic_DNA"/>
</dbReference>
<organism evidence="3 4">
    <name type="scientific">Chthoniobacter flavus Ellin428</name>
    <dbReference type="NCBI Taxonomy" id="497964"/>
    <lineage>
        <taxon>Bacteria</taxon>
        <taxon>Pseudomonadati</taxon>
        <taxon>Verrucomicrobiota</taxon>
        <taxon>Spartobacteria</taxon>
        <taxon>Chthoniobacterales</taxon>
        <taxon>Chthoniobacteraceae</taxon>
        <taxon>Chthoniobacter</taxon>
    </lineage>
</organism>
<accession>B4D8Q3</accession>
<evidence type="ECO:0000313" key="3">
    <source>
        <dbReference type="EMBL" id="EDY17111.1"/>
    </source>
</evidence>
<feature type="signal peptide" evidence="2">
    <location>
        <begin position="1"/>
        <end position="24"/>
    </location>
</feature>
<reference evidence="3 4" key="1">
    <citation type="journal article" date="2011" name="J. Bacteriol.">
        <title>Genome sequence of Chthoniobacter flavus Ellin428, an aerobic heterotrophic soil bacterium.</title>
        <authorList>
            <person name="Kant R."/>
            <person name="van Passel M.W."/>
            <person name="Palva A."/>
            <person name="Lucas S."/>
            <person name="Lapidus A."/>
            <person name="Glavina Del Rio T."/>
            <person name="Dalin E."/>
            <person name="Tice H."/>
            <person name="Bruce D."/>
            <person name="Goodwin L."/>
            <person name="Pitluck S."/>
            <person name="Larimer F.W."/>
            <person name="Land M.L."/>
            <person name="Hauser L."/>
            <person name="Sangwan P."/>
            <person name="de Vos W.M."/>
            <person name="Janssen P.H."/>
            <person name="Smidt H."/>
        </authorList>
    </citation>
    <scope>NUCLEOTIDE SEQUENCE [LARGE SCALE GENOMIC DNA]</scope>
    <source>
        <strain evidence="3 4">Ellin428</strain>
    </source>
</reference>
<proteinExistence type="predicted"/>
<dbReference type="STRING" id="497964.CfE428DRAFT_5293"/>
<sequence>MMKMRSLVSLMALACTVFALTARADELSDPQVPNIPQEVKLTPEMQATLAQLLKTLGTNQAGNPAPAGTAPNGNVDPAKVAPMISQLLKMLNSDNSDQNDDPKPAPHSEQAPTPSNGQKSQQTTGSTGLQTTSLHSGGLVTGTLGGTPRLTREQWRALFPIPHN</sequence>
<evidence type="ECO:0000256" key="1">
    <source>
        <dbReference type="SAM" id="MobiDB-lite"/>
    </source>
</evidence>
<name>B4D8Q3_9BACT</name>